<proteinExistence type="predicted"/>
<dbReference type="EMBL" id="FUKR01000056">
    <property type="protein sequence ID" value="SJN36759.1"/>
    <property type="molecule type" value="Genomic_DNA"/>
</dbReference>
<evidence type="ECO:0000256" key="3">
    <source>
        <dbReference type="ARBA" id="ARBA00023163"/>
    </source>
</evidence>
<dbReference type="SUPFAM" id="SSF47413">
    <property type="entry name" value="lambda repressor-like DNA-binding domains"/>
    <property type="match status" value="1"/>
</dbReference>
<evidence type="ECO:0000256" key="2">
    <source>
        <dbReference type="ARBA" id="ARBA00023125"/>
    </source>
</evidence>
<dbReference type="RefSeq" id="WP_087137718.1">
    <property type="nucleotide sequence ID" value="NZ_FUKR01000056.1"/>
</dbReference>
<dbReference type="Gene3D" id="3.40.50.2300">
    <property type="match status" value="2"/>
</dbReference>
<dbReference type="Gene3D" id="1.10.260.40">
    <property type="entry name" value="lambda repressor-like DNA-binding domains"/>
    <property type="match status" value="1"/>
</dbReference>
<keyword evidence="6" id="KW-1185">Reference proteome</keyword>
<keyword evidence="3" id="KW-0804">Transcription</keyword>
<evidence type="ECO:0000259" key="4">
    <source>
        <dbReference type="PROSITE" id="PS50932"/>
    </source>
</evidence>
<dbReference type="PANTHER" id="PTHR30146:SF109">
    <property type="entry name" value="HTH-TYPE TRANSCRIPTIONAL REGULATOR GALS"/>
    <property type="match status" value="1"/>
</dbReference>
<evidence type="ECO:0000313" key="6">
    <source>
        <dbReference type="Proteomes" id="UP000196778"/>
    </source>
</evidence>
<dbReference type="SUPFAM" id="SSF53822">
    <property type="entry name" value="Periplasmic binding protein-like I"/>
    <property type="match status" value="1"/>
</dbReference>
<keyword evidence="2" id="KW-0238">DNA-binding</keyword>
<feature type="domain" description="HTH lacI-type" evidence="4">
    <location>
        <begin position="3"/>
        <end position="57"/>
    </location>
</feature>
<dbReference type="InterPro" id="IPR028082">
    <property type="entry name" value="Peripla_BP_I"/>
</dbReference>
<dbReference type="Pfam" id="PF13377">
    <property type="entry name" value="Peripla_BP_3"/>
    <property type="match status" value="1"/>
</dbReference>
<dbReference type="CDD" id="cd06267">
    <property type="entry name" value="PBP1_LacI_sugar_binding-like"/>
    <property type="match status" value="1"/>
</dbReference>
<dbReference type="AlphaFoldDB" id="A0A1R4JXP4"/>
<reference evidence="6" key="1">
    <citation type="submission" date="2017-02" db="EMBL/GenBank/DDBJ databases">
        <authorList>
            <person name="Dridi B."/>
        </authorList>
    </citation>
    <scope>NUCLEOTIDE SEQUENCE [LARGE SCALE GENOMIC DNA]</scope>
    <source>
        <strain evidence="6">EB411</strain>
    </source>
</reference>
<dbReference type="CDD" id="cd01392">
    <property type="entry name" value="HTH_LacI"/>
    <property type="match status" value="1"/>
</dbReference>
<organism evidence="5 6">
    <name type="scientific">Mycetocola reblochoni REB411</name>
    <dbReference type="NCBI Taxonomy" id="1255698"/>
    <lineage>
        <taxon>Bacteria</taxon>
        <taxon>Bacillati</taxon>
        <taxon>Actinomycetota</taxon>
        <taxon>Actinomycetes</taxon>
        <taxon>Micrococcales</taxon>
        <taxon>Microbacteriaceae</taxon>
        <taxon>Mycetocola</taxon>
    </lineage>
</organism>
<name>A0A1R4JXP4_9MICO</name>
<dbReference type="PANTHER" id="PTHR30146">
    <property type="entry name" value="LACI-RELATED TRANSCRIPTIONAL REPRESSOR"/>
    <property type="match status" value="1"/>
</dbReference>
<sequence>MSATIRDVARLAGVSKATASRALSGSGAVSPGTSERVVAAAAEIGYVRSPNAASLVTGRTMSIGVLTPHHDRWFSGAVIEGAERVLLSHDYDMTLYTTRPDTADRERIFTFFLPRSRFDGVLAVATEPSPDEVARLAGLGIPLVAVGGEMPGVAAYGLDDRAIAETATRHLIGLGHTRIAHLGGLLREPYEFSVHRHRREGYLTALAAAGLQGNARLSATEMTIPSGFQAATALLSAPDRPSAIFAASDELAIGAIIAARRLDIAIPGQLSVIGIDGHSQAEMFGLSTVEQYPREQGSDAAHALLGMIGGDRAPAPGYRVARTRLVLRASTGFAPLGDA</sequence>
<dbReference type="Pfam" id="PF00356">
    <property type="entry name" value="LacI"/>
    <property type="match status" value="1"/>
</dbReference>
<dbReference type="PROSITE" id="PS00356">
    <property type="entry name" value="HTH_LACI_1"/>
    <property type="match status" value="1"/>
</dbReference>
<dbReference type="InterPro" id="IPR000843">
    <property type="entry name" value="HTH_LacI"/>
</dbReference>
<evidence type="ECO:0000256" key="1">
    <source>
        <dbReference type="ARBA" id="ARBA00023015"/>
    </source>
</evidence>
<dbReference type="OrthoDB" id="3510266at2"/>
<accession>A0A1R4JXP4</accession>
<dbReference type="InterPro" id="IPR010982">
    <property type="entry name" value="Lambda_DNA-bd_dom_sf"/>
</dbReference>
<gene>
    <name evidence="5" type="ORF">FM119_10095</name>
</gene>
<dbReference type="SMART" id="SM00354">
    <property type="entry name" value="HTH_LACI"/>
    <property type="match status" value="1"/>
</dbReference>
<dbReference type="Proteomes" id="UP000196778">
    <property type="component" value="Unassembled WGS sequence"/>
</dbReference>
<dbReference type="InterPro" id="IPR046335">
    <property type="entry name" value="LacI/GalR-like_sensor"/>
</dbReference>
<dbReference type="PROSITE" id="PS50932">
    <property type="entry name" value="HTH_LACI_2"/>
    <property type="match status" value="1"/>
</dbReference>
<dbReference type="GO" id="GO:0000976">
    <property type="term" value="F:transcription cis-regulatory region binding"/>
    <property type="evidence" value="ECO:0007669"/>
    <property type="project" value="TreeGrafter"/>
</dbReference>
<dbReference type="GO" id="GO:0003700">
    <property type="term" value="F:DNA-binding transcription factor activity"/>
    <property type="evidence" value="ECO:0007669"/>
    <property type="project" value="TreeGrafter"/>
</dbReference>
<protein>
    <submittedName>
        <fullName evidence="5">Transcriptional regulator AglR, LacI family</fullName>
    </submittedName>
</protein>
<evidence type="ECO:0000313" key="5">
    <source>
        <dbReference type="EMBL" id="SJN36759.1"/>
    </source>
</evidence>
<keyword evidence="1" id="KW-0805">Transcription regulation</keyword>